<dbReference type="InterPro" id="IPR026103">
    <property type="entry name" value="HARBI1_animal"/>
</dbReference>
<dbReference type="PANTHER" id="PTHR22930:SF250">
    <property type="entry name" value="NUCLEASE HARBI1-LIKE PROTEIN"/>
    <property type="match status" value="1"/>
</dbReference>
<evidence type="ECO:0000256" key="1">
    <source>
        <dbReference type="ARBA" id="ARBA00001968"/>
    </source>
</evidence>
<dbReference type="Proteomes" id="UP000008820">
    <property type="component" value="Chromosome 2"/>
</dbReference>
<dbReference type="GO" id="GO:0005634">
    <property type="term" value="C:nucleus"/>
    <property type="evidence" value="ECO:0007669"/>
    <property type="project" value="UniProtKB-SubCell"/>
</dbReference>
<dbReference type="GO" id="GO:0046872">
    <property type="term" value="F:metal ion binding"/>
    <property type="evidence" value="ECO:0007669"/>
    <property type="project" value="UniProtKB-KW"/>
</dbReference>
<evidence type="ECO:0000256" key="12">
    <source>
        <dbReference type="ARBA" id="ARBA00045850"/>
    </source>
</evidence>
<accession>A0A6I8U6E3</accession>
<comment type="subcellular location">
    <subcellularLocation>
        <location evidence="3">Cytoplasm</location>
    </subcellularLocation>
    <subcellularLocation>
        <location evidence="2">Nucleus</location>
    </subcellularLocation>
</comment>
<evidence type="ECO:0000256" key="11">
    <source>
        <dbReference type="ARBA" id="ARBA00030126"/>
    </source>
</evidence>
<comment type="function">
    <text evidence="12">Transposase-derived protein that may have nuclease activity. Does not have transposase activity.</text>
</comment>
<dbReference type="GO" id="GO:0005737">
    <property type="term" value="C:cytoplasm"/>
    <property type="evidence" value="ECO:0007669"/>
    <property type="project" value="UniProtKB-SubCell"/>
</dbReference>
<comment type="cofactor">
    <cofactor evidence="1">
        <name>a divalent metal cation</name>
        <dbReference type="ChEBI" id="CHEBI:60240"/>
    </cofactor>
</comment>
<dbReference type="GO" id="GO:0004518">
    <property type="term" value="F:nuclease activity"/>
    <property type="evidence" value="ECO:0007669"/>
    <property type="project" value="UniProtKB-KW"/>
</dbReference>
<evidence type="ECO:0000256" key="7">
    <source>
        <dbReference type="ARBA" id="ARBA00022722"/>
    </source>
</evidence>
<keyword evidence="7" id="KW-0540">Nuclease</keyword>
<dbReference type="InterPro" id="IPR045249">
    <property type="entry name" value="HARBI1-like"/>
</dbReference>
<dbReference type="PANTHER" id="PTHR22930">
    <property type="match status" value="1"/>
</dbReference>
<keyword evidence="10" id="KW-0539">Nucleus</keyword>
<evidence type="ECO:0000313" key="14">
    <source>
        <dbReference type="Proteomes" id="UP000008820"/>
    </source>
</evidence>
<evidence type="ECO:0000256" key="2">
    <source>
        <dbReference type="ARBA" id="ARBA00004123"/>
    </source>
</evidence>
<keyword evidence="6" id="KW-0963">Cytoplasm</keyword>
<dbReference type="AlphaFoldDB" id="A0A6I8U6E3"/>
<dbReference type="Pfam" id="PF13359">
    <property type="entry name" value="DDE_Tnp_4"/>
    <property type="match status" value="1"/>
</dbReference>
<keyword evidence="8" id="KW-0479">Metal-binding</keyword>
<evidence type="ECO:0000256" key="3">
    <source>
        <dbReference type="ARBA" id="ARBA00004496"/>
    </source>
</evidence>
<dbReference type="InterPro" id="IPR027806">
    <property type="entry name" value="HARBI1_dom"/>
</dbReference>
<dbReference type="PRINTS" id="PR02086">
    <property type="entry name" value="PUTNUCHARBI1"/>
</dbReference>
<dbReference type="OrthoDB" id="7789363at2759"/>
<evidence type="ECO:0000256" key="8">
    <source>
        <dbReference type="ARBA" id="ARBA00022723"/>
    </source>
</evidence>
<proteinExistence type="inferred from homology"/>
<keyword evidence="14" id="KW-1185">Reference proteome</keyword>
<evidence type="ECO:0000256" key="6">
    <source>
        <dbReference type="ARBA" id="ARBA00022490"/>
    </source>
</evidence>
<dbReference type="GO" id="GO:0016787">
    <property type="term" value="F:hydrolase activity"/>
    <property type="evidence" value="ECO:0007669"/>
    <property type="project" value="UniProtKB-KW"/>
</dbReference>
<dbReference type="InParanoid" id="A0A6I8U6E3"/>
<protein>
    <recommendedName>
        <fullName evidence="5">Putative nuclease HARBI1</fullName>
    </recommendedName>
    <alternativeName>
        <fullName evidence="11">Harbinger transposase-derived nuclease</fullName>
    </alternativeName>
</protein>
<comment type="similarity">
    <text evidence="4">Belongs to the HARBI1 family.</text>
</comment>
<evidence type="ECO:0000256" key="5">
    <source>
        <dbReference type="ARBA" id="ARBA00015519"/>
    </source>
</evidence>
<reference evidence="13 14" key="1">
    <citation type="submission" date="2017-06" db="EMBL/GenBank/DDBJ databases">
        <title>Aedes aegypti genome working group (AGWG) sequencing and assembly.</title>
        <authorList>
            <consortium name="Aedes aegypti Genome Working Group (AGWG)"/>
            <person name="Matthews B.J."/>
        </authorList>
    </citation>
    <scope>NUCLEOTIDE SEQUENCE [LARGE SCALE GENOMIC DNA]</scope>
    <source>
        <strain evidence="13 14">LVP_AGWG</strain>
    </source>
</reference>
<organism evidence="13 14">
    <name type="scientific">Aedes aegypti</name>
    <name type="common">Yellowfever mosquito</name>
    <name type="synonym">Culex aegypti</name>
    <dbReference type="NCBI Taxonomy" id="7159"/>
    <lineage>
        <taxon>Eukaryota</taxon>
        <taxon>Metazoa</taxon>
        <taxon>Ecdysozoa</taxon>
        <taxon>Arthropoda</taxon>
        <taxon>Hexapoda</taxon>
        <taxon>Insecta</taxon>
        <taxon>Pterygota</taxon>
        <taxon>Neoptera</taxon>
        <taxon>Endopterygota</taxon>
        <taxon>Diptera</taxon>
        <taxon>Nematocera</taxon>
        <taxon>Culicoidea</taxon>
        <taxon>Culicidae</taxon>
        <taxon>Culicinae</taxon>
        <taxon>Aedini</taxon>
        <taxon>Aedes</taxon>
        <taxon>Stegomyia</taxon>
    </lineage>
</organism>
<evidence type="ECO:0000256" key="9">
    <source>
        <dbReference type="ARBA" id="ARBA00022801"/>
    </source>
</evidence>
<evidence type="ECO:0000313" key="13">
    <source>
        <dbReference type="EnsemblMetazoa" id="AAEL023645-PA"/>
    </source>
</evidence>
<keyword evidence="9" id="KW-0378">Hydrolase</keyword>
<sequence>MNLNAGLLMNVNLRKEKTYRDRRGDGDNFKSLYRFTQGNVEWLTNYFLGDQEETRGGSLSNIQKMKTFLRYVGDPGFQIGVGEDIGIHQTTACKIIWYVCKHITAKSNDWIQFPSTEEEFREAKCSWSRKGQIPNAIGAIDCTHVQIVRPHNHPDEFINRKGLASFNVQATCNANEVITSIDCSWPGSVHDSRIWKNSSIYQIMFENPAGALLIGDEGYGIAPWIMTPYRNPNIPIHMHYNKIFCRERVVVERVFGQIKRRFPYLQNAVRMATYRVPSMILSCFILHNIAKFLQDEDFDGDYDNTNENNIIGLNENGDIKTRGRNRRDAIAAYLSRRN</sequence>
<evidence type="ECO:0000256" key="10">
    <source>
        <dbReference type="ARBA" id="ARBA00023242"/>
    </source>
</evidence>
<gene>
    <name evidence="13" type="primary">110675888</name>
</gene>
<name>A0A6I8U6E3_AEDAE</name>
<dbReference type="EnsemblMetazoa" id="AAEL023645-RA">
    <property type="protein sequence ID" value="AAEL023645-PA"/>
    <property type="gene ID" value="AAEL023645"/>
</dbReference>
<evidence type="ECO:0000256" key="4">
    <source>
        <dbReference type="ARBA" id="ARBA00006958"/>
    </source>
</evidence>
<reference evidence="13" key="2">
    <citation type="submission" date="2020-05" db="UniProtKB">
        <authorList>
            <consortium name="EnsemblMetazoa"/>
        </authorList>
    </citation>
    <scope>IDENTIFICATION</scope>
    <source>
        <strain evidence="13">LVP_AGWG</strain>
    </source>
</reference>